<keyword evidence="2" id="KW-1185">Reference proteome</keyword>
<dbReference type="KEGG" id="nmk:CHR53_08340"/>
<accession>A0A3T0HVW0</accession>
<sequence>MSAAVRHIFLSVKKIPCSKLSARYFLLIRTKGMGEIFHGQTKGYMFVGDQLHVLNIAWRHIWNNKFVLYFT</sequence>
<dbReference type="Proteomes" id="UP000282892">
    <property type="component" value="Chromosome"/>
</dbReference>
<evidence type="ECO:0000313" key="1">
    <source>
        <dbReference type="EMBL" id="AZU61271.1"/>
    </source>
</evidence>
<reference evidence="1 2" key="1">
    <citation type="submission" date="2017-07" db="EMBL/GenBank/DDBJ databases">
        <title>The complete genome sequence of Bacillus mesonae strain H20-5, an efficient strain improving plant abiotic stress resistance.</title>
        <authorList>
            <person name="Kim S.Y."/>
            <person name="Song H."/>
            <person name="Sang M.K."/>
            <person name="Weon H.-Y."/>
            <person name="Song J."/>
        </authorList>
    </citation>
    <scope>NUCLEOTIDE SEQUENCE [LARGE SCALE GENOMIC DNA]</scope>
    <source>
        <strain evidence="1 2">H20-5</strain>
    </source>
</reference>
<dbReference type="AlphaFoldDB" id="A0A3T0HVW0"/>
<proteinExistence type="predicted"/>
<gene>
    <name evidence="1" type="ORF">CHR53_08340</name>
</gene>
<evidence type="ECO:0000313" key="2">
    <source>
        <dbReference type="Proteomes" id="UP000282892"/>
    </source>
</evidence>
<dbReference type="EMBL" id="CP022572">
    <property type="protein sequence ID" value="AZU61271.1"/>
    <property type="molecule type" value="Genomic_DNA"/>
</dbReference>
<name>A0A3T0HVW0_9BACI</name>
<organism evidence="1 2">
    <name type="scientific">Neobacillus mesonae</name>
    <dbReference type="NCBI Taxonomy" id="1193713"/>
    <lineage>
        <taxon>Bacteria</taxon>
        <taxon>Bacillati</taxon>
        <taxon>Bacillota</taxon>
        <taxon>Bacilli</taxon>
        <taxon>Bacillales</taxon>
        <taxon>Bacillaceae</taxon>
        <taxon>Neobacillus</taxon>
    </lineage>
</organism>
<protein>
    <submittedName>
        <fullName evidence="1">Uncharacterized protein</fullName>
    </submittedName>
</protein>